<dbReference type="GO" id="GO:0016787">
    <property type="term" value="F:hydrolase activity"/>
    <property type="evidence" value="ECO:0007669"/>
    <property type="project" value="UniProtKB-KW"/>
</dbReference>
<dbReference type="Pfam" id="PF00561">
    <property type="entry name" value="Abhydrolase_1"/>
    <property type="match status" value="1"/>
</dbReference>
<protein>
    <submittedName>
        <fullName evidence="2">Alpha/beta hydrolase</fullName>
    </submittedName>
</protein>
<organism evidence="2 3">
    <name type="scientific">Luteimonas rhizosphaericola</name>
    <dbReference type="NCBI Taxonomy" id="3042024"/>
    <lineage>
        <taxon>Bacteria</taxon>
        <taxon>Pseudomonadati</taxon>
        <taxon>Pseudomonadota</taxon>
        <taxon>Gammaproteobacteria</taxon>
        <taxon>Lysobacterales</taxon>
        <taxon>Lysobacteraceae</taxon>
        <taxon>Luteimonas</taxon>
    </lineage>
</organism>
<accession>A0ABT6JJJ0</accession>
<reference evidence="2 3" key="1">
    <citation type="submission" date="2023-04" db="EMBL/GenBank/DDBJ databases">
        <title>Luteimonas sp. M1R5S18.</title>
        <authorList>
            <person name="Sun J.-Q."/>
        </authorList>
    </citation>
    <scope>NUCLEOTIDE SEQUENCE [LARGE SCALE GENOMIC DNA]</scope>
    <source>
        <strain evidence="2 3">M1R5S18</strain>
    </source>
</reference>
<evidence type="ECO:0000313" key="3">
    <source>
        <dbReference type="Proteomes" id="UP001156831"/>
    </source>
</evidence>
<gene>
    <name evidence="2" type="ORF">QFW80_09970</name>
</gene>
<proteinExistence type="predicted"/>
<dbReference type="InterPro" id="IPR050471">
    <property type="entry name" value="AB_hydrolase"/>
</dbReference>
<keyword evidence="3" id="KW-1185">Reference proteome</keyword>
<dbReference type="InterPro" id="IPR000073">
    <property type="entry name" value="AB_hydrolase_1"/>
</dbReference>
<dbReference type="SUPFAM" id="SSF53474">
    <property type="entry name" value="alpha/beta-Hydrolases"/>
    <property type="match status" value="1"/>
</dbReference>
<dbReference type="InterPro" id="IPR029058">
    <property type="entry name" value="AB_hydrolase_fold"/>
</dbReference>
<dbReference type="EMBL" id="JARXRN010000025">
    <property type="protein sequence ID" value="MDH5830838.1"/>
    <property type="molecule type" value="Genomic_DNA"/>
</dbReference>
<feature type="domain" description="AB hydrolase-1" evidence="1">
    <location>
        <begin position="67"/>
        <end position="141"/>
    </location>
</feature>
<comment type="caution">
    <text evidence="2">The sequence shown here is derived from an EMBL/GenBank/DDBJ whole genome shotgun (WGS) entry which is preliminary data.</text>
</comment>
<dbReference type="Proteomes" id="UP001156831">
    <property type="component" value="Unassembled WGS sequence"/>
</dbReference>
<dbReference type="RefSeq" id="WP_280601706.1">
    <property type="nucleotide sequence ID" value="NZ_JARXRN010000025.1"/>
</dbReference>
<name>A0ABT6JJJ0_9GAMM</name>
<sequence>MEFHEFGRGGGEPLVFFMGTPQRGESGSEFSELATRSNVRLICPTRPWYDRADCEPSFDVCTRHTLQYLESIGIGSCHAMGGSGGGPFALHLAANAPDRVRGCYLLASMGTPETFTRTVTSPPTLQLLELFRGNSYEDAMQALGTWGVPRDLAHGAWGDFKVLLGSWDSIPYANAPMVYVHHGEGDENAPVESIADLASRLPKCEWRISNDASHVALAQDESFTELKRIFAEVGRQ</sequence>
<evidence type="ECO:0000259" key="1">
    <source>
        <dbReference type="Pfam" id="PF00561"/>
    </source>
</evidence>
<dbReference type="Gene3D" id="3.40.50.1820">
    <property type="entry name" value="alpha/beta hydrolase"/>
    <property type="match status" value="1"/>
</dbReference>
<dbReference type="PANTHER" id="PTHR43433">
    <property type="entry name" value="HYDROLASE, ALPHA/BETA FOLD FAMILY PROTEIN"/>
    <property type="match status" value="1"/>
</dbReference>
<dbReference type="PANTHER" id="PTHR43433:SF10">
    <property type="entry name" value="AB HYDROLASE-1 DOMAIN-CONTAINING PROTEIN"/>
    <property type="match status" value="1"/>
</dbReference>
<keyword evidence="2" id="KW-0378">Hydrolase</keyword>
<evidence type="ECO:0000313" key="2">
    <source>
        <dbReference type="EMBL" id="MDH5830838.1"/>
    </source>
</evidence>